<evidence type="ECO:0000313" key="3">
    <source>
        <dbReference type="EMBL" id="MFD0312897.1"/>
    </source>
</evidence>
<accession>A0ABW2W2L0</accession>
<dbReference type="Proteomes" id="UP001597023">
    <property type="component" value="Unassembled WGS sequence"/>
</dbReference>
<dbReference type="RefSeq" id="WP_381604478.1">
    <property type="nucleotide sequence ID" value="NZ_JBHTEB010000001.1"/>
</dbReference>
<sequence>MPAPSHATAPAARSGRLPRGPAIAAFLPPTGPLPPEPADRVWSADDRLWSWGSWYDGELTVTECGRTRLLAVGQCLASPRRMREDLERSVRDGRWERLTRWPGAYLLLVAEDSGHLTAYTDPAGQFPLHYAHRDGRTVVSTRAAAVADLARTGGAADTLALAAHVVCPSVPELVEGRTAFAGVRRLEPGQALRVAADGTVTRWTYTRPGPVDGVRFDEAALRLRDALTEAVALRARGQGRVTSDLSGGMDSTSLALLAAAQTPDGLDAFVYHHPDASAGDLDHALRYAEASPGVRLHVTRGDGTSLPYRRMETRGAPDQPDPATATVLRQRLRLAHIAHAGGRAHLTGEGGDALLATPPAALGDLAASAGPRRLLRDAHALGRLRRVSPGGVALRALRLAHTPMDRALRELAARLENPLARPVRWPDAISWWPPPGPEAAWLTTRARRELAGLARERAEAERRHPTGLTPGTRAVLAELHNSAVTHGQLVELGREFGVWPQAPFLDGRVVRACLSLPVPEKADPFTVKPLLGAALAGLVAAPVLRRRTKGDYAAEDYLGVRRSAADLRARLARTPLADLGVVEPSRVIASLDQAAAGLAAPFPALNRLLGVDVWLRTRNGDEETS</sequence>
<dbReference type="PIRSF" id="PIRSF001589">
    <property type="entry name" value="Asn_synthetase_glu-h"/>
    <property type="match status" value="1"/>
</dbReference>
<organism evidence="3 4">
    <name type="scientific">Streptomyces flavalbus</name>
    <dbReference type="NCBI Taxonomy" id="2665155"/>
    <lineage>
        <taxon>Bacteria</taxon>
        <taxon>Bacillati</taxon>
        <taxon>Actinomycetota</taxon>
        <taxon>Actinomycetes</taxon>
        <taxon>Kitasatosporales</taxon>
        <taxon>Streptomycetaceae</taxon>
        <taxon>Streptomyces</taxon>
    </lineage>
</organism>
<dbReference type="InterPro" id="IPR029055">
    <property type="entry name" value="Ntn_hydrolases_N"/>
</dbReference>
<protein>
    <submittedName>
        <fullName evidence="3">Albusnodin/ikarugamycin family macrolactam cyclase</fullName>
    </submittedName>
</protein>
<evidence type="ECO:0000259" key="2">
    <source>
        <dbReference type="Pfam" id="PF00733"/>
    </source>
</evidence>
<dbReference type="Pfam" id="PF00733">
    <property type="entry name" value="Asn_synthase"/>
    <property type="match status" value="1"/>
</dbReference>
<dbReference type="SUPFAM" id="SSF52402">
    <property type="entry name" value="Adenine nucleotide alpha hydrolases-like"/>
    <property type="match status" value="1"/>
</dbReference>
<evidence type="ECO:0000313" key="4">
    <source>
        <dbReference type="Proteomes" id="UP001597023"/>
    </source>
</evidence>
<reference evidence="4" key="1">
    <citation type="journal article" date="2019" name="Int. J. Syst. Evol. Microbiol.">
        <title>The Global Catalogue of Microorganisms (GCM) 10K type strain sequencing project: providing services to taxonomists for standard genome sequencing and annotation.</title>
        <authorList>
            <consortium name="The Broad Institute Genomics Platform"/>
            <consortium name="The Broad Institute Genome Sequencing Center for Infectious Disease"/>
            <person name="Wu L."/>
            <person name="Ma J."/>
        </authorList>
    </citation>
    <scope>NUCLEOTIDE SEQUENCE [LARGE SCALE GENOMIC DNA]</scope>
    <source>
        <strain evidence="4">CGMCC 4.7400</strain>
    </source>
</reference>
<evidence type="ECO:0000256" key="1">
    <source>
        <dbReference type="SAM" id="MobiDB-lite"/>
    </source>
</evidence>
<dbReference type="Gene3D" id="3.60.20.10">
    <property type="entry name" value="Glutamine Phosphoribosylpyrophosphate, subunit 1, domain 1"/>
    <property type="match status" value="1"/>
</dbReference>
<dbReference type="EMBL" id="JBHTEB010000001">
    <property type="protein sequence ID" value="MFD0312897.1"/>
    <property type="molecule type" value="Genomic_DNA"/>
</dbReference>
<feature type="domain" description="Asparagine synthetase" evidence="2">
    <location>
        <begin position="223"/>
        <end position="616"/>
    </location>
</feature>
<dbReference type="InterPro" id="IPR001962">
    <property type="entry name" value="Asn_synthase"/>
</dbReference>
<dbReference type="Gene3D" id="3.40.50.620">
    <property type="entry name" value="HUPs"/>
    <property type="match status" value="1"/>
</dbReference>
<dbReference type="NCBIfam" id="NF033561">
    <property type="entry name" value="macrolact_Ik_Al"/>
    <property type="match status" value="1"/>
</dbReference>
<feature type="region of interest" description="Disordered" evidence="1">
    <location>
        <begin position="1"/>
        <end position="37"/>
    </location>
</feature>
<proteinExistence type="predicted"/>
<keyword evidence="4" id="KW-1185">Reference proteome</keyword>
<dbReference type="InterPro" id="IPR014729">
    <property type="entry name" value="Rossmann-like_a/b/a_fold"/>
</dbReference>
<dbReference type="SUPFAM" id="SSF56235">
    <property type="entry name" value="N-terminal nucleophile aminohydrolases (Ntn hydrolases)"/>
    <property type="match status" value="1"/>
</dbReference>
<name>A0ABW2W2L0_9ACTN</name>
<comment type="caution">
    <text evidence="3">The sequence shown here is derived from an EMBL/GenBank/DDBJ whole genome shotgun (WGS) entry which is preliminary data.</text>
</comment>
<feature type="region of interest" description="Disordered" evidence="1">
    <location>
        <begin position="298"/>
        <end position="322"/>
    </location>
</feature>
<dbReference type="InterPro" id="IPR006426">
    <property type="entry name" value="Asn_synth_AEB"/>
</dbReference>
<gene>
    <name evidence="3" type="ORF">ACFQZ6_01355</name>
</gene>